<dbReference type="GO" id="GO:0008977">
    <property type="term" value="F:prephenate dehydrogenase (NAD+) activity"/>
    <property type="evidence" value="ECO:0007669"/>
    <property type="project" value="InterPro"/>
</dbReference>
<feature type="domain" description="Prephenate/arogenate dehydrogenase" evidence="2">
    <location>
        <begin position="1"/>
        <end position="224"/>
    </location>
</feature>
<dbReference type="FunFam" id="1.10.3660.10:FF:000003">
    <property type="entry name" value="Prephenate dehydrogenase"/>
    <property type="match status" value="1"/>
</dbReference>
<accession>A0A973A9T7</accession>
<dbReference type="InterPro" id="IPR008927">
    <property type="entry name" value="6-PGluconate_DH-like_C_sf"/>
</dbReference>
<organism evidence="3 4">
    <name type="scientific">SAR86 cluster bacterium</name>
    <dbReference type="NCBI Taxonomy" id="2030880"/>
    <lineage>
        <taxon>Bacteria</taxon>
        <taxon>Pseudomonadati</taxon>
        <taxon>Pseudomonadota</taxon>
        <taxon>Gammaproteobacteria</taxon>
        <taxon>SAR86 cluster</taxon>
    </lineage>
</organism>
<dbReference type="InterPro" id="IPR046825">
    <property type="entry name" value="PDH_C"/>
</dbReference>
<evidence type="ECO:0000259" key="2">
    <source>
        <dbReference type="PROSITE" id="PS51176"/>
    </source>
</evidence>
<dbReference type="PANTHER" id="PTHR21363">
    <property type="entry name" value="PREPHENATE DEHYDROGENASE"/>
    <property type="match status" value="1"/>
</dbReference>
<dbReference type="InterPro" id="IPR046826">
    <property type="entry name" value="PDH_N"/>
</dbReference>
<dbReference type="GO" id="GO:0070403">
    <property type="term" value="F:NAD+ binding"/>
    <property type="evidence" value="ECO:0007669"/>
    <property type="project" value="InterPro"/>
</dbReference>
<evidence type="ECO:0000313" key="4">
    <source>
        <dbReference type="Proteomes" id="UP000754644"/>
    </source>
</evidence>
<sequence length="233" mass="25497">LAVPVLAIEPLLEQISKVVSESAVITDVGSVKSPIIDAARRQLPNLLSRIVPGHPIAGSEQHGVQAANADLFLRHKVILTPLPETHGASLAKLTTFWQALDADVVEMSPAHHDAVLAQTSHLPHLLAYALIDTLSMQGDSLEIFDYAAGGLRDFSRIAASDPVMWRDIYQANSGPVLTILDRYMKELMELRELIANDQSEELTAVFTRAKLARDHFSVLLSQRGQTTNTKEIP</sequence>
<dbReference type="Pfam" id="PF02153">
    <property type="entry name" value="PDH_N"/>
    <property type="match status" value="1"/>
</dbReference>
<dbReference type="Proteomes" id="UP000754644">
    <property type="component" value="Unassembled WGS sequence"/>
</dbReference>
<reference evidence="3" key="1">
    <citation type="submission" date="2020-05" db="EMBL/GenBank/DDBJ databases">
        <title>Sulfur intermediates as new biogeochemical hubs in an aquatic model microbial ecosystem.</title>
        <authorList>
            <person name="Vigneron A."/>
        </authorList>
    </citation>
    <scope>NUCLEOTIDE SEQUENCE</scope>
    <source>
        <strain evidence="3">Bin.250</strain>
    </source>
</reference>
<dbReference type="Pfam" id="PF20463">
    <property type="entry name" value="PDH_C"/>
    <property type="match status" value="1"/>
</dbReference>
<dbReference type="GO" id="GO:0004665">
    <property type="term" value="F:prephenate dehydrogenase (NADP+) activity"/>
    <property type="evidence" value="ECO:0007669"/>
    <property type="project" value="InterPro"/>
</dbReference>
<dbReference type="PROSITE" id="PS51176">
    <property type="entry name" value="PDH_ADH"/>
    <property type="match status" value="1"/>
</dbReference>
<comment type="caution">
    <text evidence="3">The sequence shown here is derived from an EMBL/GenBank/DDBJ whole genome shotgun (WGS) entry which is preliminary data.</text>
</comment>
<evidence type="ECO:0000313" key="3">
    <source>
        <dbReference type="EMBL" id="NQV65086.1"/>
    </source>
</evidence>
<dbReference type="AlphaFoldDB" id="A0A973A9T7"/>
<dbReference type="InterPro" id="IPR036291">
    <property type="entry name" value="NAD(P)-bd_dom_sf"/>
</dbReference>
<dbReference type="Gene3D" id="3.40.50.720">
    <property type="entry name" value="NAD(P)-binding Rossmann-like Domain"/>
    <property type="match status" value="1"/>
</dbReference>
<feature type="non-terminal residue" evidence="3">
    <location>
        <position position="1"/>
    </location>
</feature>
<name>A0A973A9T7_9GAMM</name>
<dbReference type="InterPro" id="IPR050812">
    <property type="entry name" value="Preph/Arog_dehydrog"/>
</dbReference>
<dbReference type="SUPFAM" id="SSF48179">
    <property type="entry name" value="6-phosphogluconate dehydrogenase C-terminal domain-like"/>
    <property type="match status" value="1"/>
</dbReference>
<dbReference type="InterPro" id="IPR003099">
    <property type="entry name" value="Prephen_DH"/>
</dbReference>
<dbReference type="PANTHER" id="PTHR21363:SF0">
    <property type="entry name" value="PREPHENATE DEHYDROGENASE [NADP(+)]"/>
    <property type="match status" value="1"/>
</dbReference>
<proteinExistence type="predicted"/>
<gene>
    <name evidence="3" type="ORF">HQ497_06965</name>
</gene>
<dbReference type="GO" id="GO:0006571">
    <property type="term" value="P:tyrosine biosynthetic process"/>
    <property type="evidence" value="ECO:0007669"/>
    <property type="project" value="InterPro"/>
</dbReference>
<dbReference type="EMBL" id="JABMOJ010000259">
    <property type="protein sequence ID" value="NQV65086.1"/>
    <property type="molecule type" value="Genomic_DNA"/>
</dbReference>
<dbReference type="SUPFAM" id="SSF51735">
    <property type="entry name" value="NAD(P)-binding Rossmann-fold domains"/>
    <property type="match status" value="1"/>
</dbReference>
<keyword evidence="1" id="KW-0560">Oxidoreductase</keyword>
<dbReference type="Gene3D" id="1.10.3660.10">
    <property type="entry name" value="6-phosphogluconate dehydrogenase C-terminal like domain"/>
    <property type="match status" value="1"/>
</dbReference>
<evidence type="ECO:0000256" key="1">
    <source>
        <dbReference type="ARBA" id="ARBA00023002"/>
    </source>
</evidence>
<protein>
    <submittedName>
        <fullName evidence="3">Prephenate dehydrogenase/arogenate dehydrogenase family protein</fullName>
    </submittedName>
</protein>